<accession>A0A9D9EAG7</accession>
<evidence type="ECO:0000313" key="1">
    <source>
        <dbReference type="EMBL" id="MBO8442880.1"/>
    </source>
</evidence>
<comment type="caution">
    <text evidence="1">The sequence shown here is derived from an EMBL/GenBank/DDBJ whole genome shotgun (WGS) entry which is preliminary data.</text>
</comment>
<proteinExistence type="predicted"/>
<protein>
    <submittedName>
        <fullName evidence="1">Uncharacterized protein</fullName>
    </submittedName>
</protein>
<reference evidence="1" key="2">
    <citation type="journal article" date="2021" name="PeerJ">
        <title>Extensive microbial diversity within the chicken gut microbiome revealed by metagenomics and culture.</title>
        <authorList>
            <person name="Gilroy R."/>
            <person name="Ravi A."/>
            <person name="Getino M."/>
            <person name="Pursley I."/>
            <person name="Horton D.L."/>
            <person name="Alikhan N.F."/>
            <person name="Baker D."/>
            <person name="Gharbi K."/>
            <person name="Hall N."/>
            <person name="Watson M."/>
            <person name="Adriaenssens E.M."/>
            <person name="Foster-Nyarko E."/>
            <person name="Jarju S."/>
            <person name="Secka A."/>
            <person name="Antonio M."/>
            <person name="Oren A."/>
            <person name="Chaudhuri R.R."/>
            <person name="La Ragione R."/>
            <person name="Hildebrand F."/>
            <person name="Pallen M.J."/>
        </authorList>
    </citation>
    <scope>NUCLEOTIDE SEQUENCE</scope>
    <source>
        <strain evidence="1">11167</strain>
    </source>
</reference>
<evidence type="ECO:0000313" key="2">
    <source>
        <dbReference type="Proteomes" id="UP000823633"/>
    </source>
</evidence>
<dbReference type="EMBL" id="JADIMU010000025">
    <property type="protein sequence ID" value="MBO8442880.1"/>
    <property type="molecule type" value="Genomic_DNA"/>
</dbReference>
<dbReference type="Proteomes" id="UP000823633">
    <property type="component" value="Unassembled WGS sequence"/>
</dbReference>
<reference evidence="1" key="1">
    <citation type="submission" date="2020-10" db="EMBL/GenBank/DDBJ databases">
        <authorList>
            <person name="Gilroy R."/>
        </authorList>
    </citation>
    <scope>NUCLEOTIDE SEQUENCE</scope>
    <source>
        <strain evidence="1">11167</strain>
    </source>
</reference>
<dbReference type="AlphaFoldDB" id="A0A9D9EAG7"/>
<sequence>MKIDRQEISLEELVGGKPLQVRFRIDVVVEDGVLTVRSDLLKDKDGEELHFTFPLEEILRILLLSSPGRAQVLQIQSVEQGTIISGYRELTVSATGRAMTKVGFWSRTHHDYSI</sequence>
<organism evidence="1 2">
    <name type="scientific">Candidatus Aphodenecus pullistercoris</name>
    <dbReference type="NCBI Taxonomy" id="2840669"/>
    <lineage>
        <taxon>Bacteria</taxon>
        <taxon>Pseudomonadati</taxon>
        <taxon>Spirochaetota</taxon>
        <taxon>Spirochaetia</taxon>
        <taxon>Spirochaetales</taxon>
        <taxon>Candidatus Aphodenecus</taxon>
    </lineage>
</organism>
<gene>
    <name evidence="1" type="ORF">IAC42_03890</name>
</gene>
<name>A0A9D9EAG7_9SPIR</name>